<organism evidence="2 3">
    <name type="scientific">Ascobolus immersus RN42</name>
    <dbReference type="NCBI Taxonomy" id="1160509"/>
    <lineage>
        <taxon>Eukaryota</taxon>
        <taxon>Fungi</taxon>
        <taxon>Dikarya</taxon>
        <taxon>Ascomycota</taxon>
        <taxon>Pezizomycotina</taxon>
        <taxon>Pezizomycetes</taxon>
        <taxon>Pezizales</taxon>
        <taxon>Ascobolaceae</taxon>
        <taxon>Ascobolus</taxon>
    </lineage>
</organism>
<dbReference type="OrthoDB" id="2283961at2759"/>
<feature type="compositionally biased region" description="Low complexity" evidence="1">
    <location>
        <begin position="488"/>
        <end position="503"/>
    </location>
</feature>
<evidence type="ECO:0000256" key="1">
    <source>
        <dbReference type="SAM" id="MobiDB-lite"/>
    </source>
</evidence>
<dbReference type="Gene3D" id="2.40.70.10">
    <property type="entry name" value="Acid Proteases"/>
    <property type="match status" value="1"/>
</dbReference>
<protein>
    <submittedName>
        <fullName evidence="2">Uncharacterized protein</fullName>
    </submittedName>
</protein>
<sequence>MTDTPSLLTISTLLRWSDSFITIDRAFDLPQIWTLPRLLSRVFLSRINDIHALSNTRLIPEAGSPELFARVYTMTLLEFFSCYPNNDDPTWLQSIIAIYREYSADPINTMQQISSYITDPEMQTLADTMDSSLQLTQSRAAVDDRGQLVVYQPPPSNHTVNWDEIPLEEEHIPGISYTPRRLPDPPAFRLRTPNLHLDLGRNVSIQCPDGTLISTYDQPNLQPEMQQMGALMQQMAHQLEIQQQALQQTHEQARLAFQQAQMPRPLMSWQNQAYAPEKKMRDRSPSPTPYSHFGRRTPPLAFSQRQSSKESSPFSSSAPTTSRQLDDLHNQSPGKTNFFRKLFSKSPKTPTPVQSPPSSPPKQQIPDMFAYESAQWGSTRPKVESVTDDDDEELAQRNAEMESMLADAKRQEQELSRTRLNSRHQDLATEYAETMERINAMKRLKEYQEAVHQDNPGSNLFDNNSGPPLVSSAPNPQDARMDPRKRAAAYGPGPARANAPARPWQLDHPEPTKPIKATSTFDLIDQFCDMMNRFGPAEAEHFRSRAAQLYPLTISPPPKPLPNQPPVPGGWPSSPPPTISAPQGRRSQPFPPFPPPAPPPLKPTAPTSMSMAPFQPPPISAPLGSRSSLDALGGNLNIPQPVWNASSATWENAKPAPIWNGQKQVWETGSSNQSLPFFPAGSAPPAATEASPWHASAPPSTALLPWHASAAQHPQPVLSVVLAPPGFQSIFPPLPANPTKKDRYHVSRVQTYLEDAMPLENWLANAFVDVYGYGEQAVCPLWGRHAFPQGSYLNLWFNALSYTDQLNLQVGDGIFHNWEFCLMMLRPTLDERLRTKAENRRKRSDETYPQYLAELYPLLKAAYRTDTEAAIIQRLKRGFDSWDAFHAMSEEYNFQQLENQAHRYERMRGLFGTQTANSRVDSTPSSYLPIGQFRSSNLRIETAPESSAFPARSSYQQTPATAQYKAADPQDFVDPAELHPDMRVGRISVPDHEIDGRAKTVNKRPSARHGGTLTRSYIKAYPRREVVFLNRDCSLCRQLGLSPSDHFNFEHNLYHASAKTYLHANGLPEVDQDSESDSENEWRGDSSLIDTRLFHQAYPTAKVHTYTRSRIAGIGSKNTQGFAIVPIQLEMMRSDGSAVLAELDIEFHLLDDFGPQALIGSDTLKRYGFAIDYSENTMTTKNRDFTAPIIIVKNAAPPVPVFCRTSTIVPAQMTKIVAISHGNLLKEVPYLFIPYSLTSPGKPIRLHMPRGVIDVSVRTVSFTNRSSEPLNLAKHLQLGVAYPLLGDDEIKYTKLTVDLANQLRERPGQPTSSTGTAPPSAAEVREMATVVTLPTDHPDDVPIPSAPTTTPSSVRPMDLAAILNP</sequence>
<feature type="region of interest" description="Disordered" evidence="1">
    <location>
        <begin position="453"/>
        <end position="514"/>
    </location>
</feature>
<gene>
    <name evidence="2" type="ORF">BJ508DRAFT_336160</name>
</gene>
<feature type="compositionally biased region" description="Pro residues" evidence="1">
    <location>
        <begin position="589"/>
        <end position="603"/>
    </location>
</feature>
<keyword evidence="3" id="KW-1185">Reference proteome</keyword>
<feature type="non-terminal residue" evidence="2">
    <location>
        <position position="1365"/>
    </location>
</feature>
<proteinExistence type="predicted"/>
<accession>A0A3N4HC28</accession>
<dbReference type="Proteomes" id="UP000275078">
    <property type="component" value="Unassembled WGS sequence"/>
</dbReference>
<feature type="region of interest" description="Disordered" evidence="1">
    <location>
        <begin position="403"/>
        <end position="424"/>
    </location>
</feature>
<feature type="region of interest" description="Disordered" evidence="1">
    <location>
        <begin position="1334"/>
        <end position="1365"/>
    </location>
</feature>
<feature type="compositionally biased region" description="Pro residues" evidence="1">
    <location>
        <begin position="554"/>
        <end position="579"/>
    </location>
</feature>
<evidence type="ECO:0000313" key="2">
    <source>
        <dbReference type="EMBL" id="RPA71307.1"/>
    </source>
</evidence>
<feature type="compositionally biased region" description="Low complexity" evidence="1">
    <location>
        <begin position="301"/>
        <end position="323"/>
    </location>
</feature>
<feature type="region of interest" description="Disordered" evidence="1">
    <location>
        <begin position="275"/>
        <end position="365"/>
    </location>
</feature>
<feature type="region of interest" description="Disordered" evidence="1">
    <location>
        <begin position="373"/>
        <end position="392"/>
    </location>
</feature>
<dbReference type="EMBL" id="ML119945">
    <property type="protein sequence ID" value="RPA71307.1"/>
    <property type="molecule type" value="Genomic_DNA"/>
</dbReference>
<feature type="compositionally biased region" description="Basic and acidic residues" evidence="1">
    <location>
        <begin position="407"/>
        <end position="424"/>
    </location>
</feature>
<feature type="region of interest" description="Disordered" evidence="1">
    <location>
        <begin position="553"/>
        <end position="626"/>
    </location>
</feature>
<evidence type="ECO:0000313" key="3">
    <source>
        <dbReference type="Proteomes" id="UP000275078"/>
    </source>
</evidence>
<dbReference type="InterPro" id="IPR021109">
    <property type="entry name" value="Peptidase_aspartic_dom_sf"/>
</dbReference>
<feature type="compositionally biased region" description="Polar residues" evidence="1">
    <location>
        <begin position="455"/>
        <end position="466"/>
    </location>
</feature>
<name>A0A3N4HC28_ASCIM</name>
<reference evidence="2 3" key="1">
    <citation type="journal article" date="2018" name="Nat. Ecol. Evol.">
        <title>Pezizomycetes genomes reveal the molecular basis of ectomycorrhizal truffle lifestyle.</title>
        <authorList>
            <person name="Murat C."/>
            <person name="Payen T."/>
            <person name="Noel B."/>
            <person name="Kuo A."/>
            <person name="Morin E."/>
            <person name="Chen J."/>
            <person name="Kohler A."/>
            <person name="Krizsan K."/>
            <person name="Balestrini R."/>
            <person name="Da Silva C."/>
            <person name="Montanini B."/>
            <person name="Hainaut M."/>
            <person name="Levati E."/>
            <person name="Barry K.W."/>
            <person name="Belfiori B."/>
            <person name="Cichocki N."/>
            <person name="Clum A."/>
            <person name="Dockter R.B."/>
            <person name="Fauchery L."/>
            <person name="Guy J."/>
            <person name="Iotti M."/>
            <person name="Le Tacon F."/>
            <person name="Lindquist E.A."/>
            <person name="Lipzen A."/>
            <person name="Malagnac F."/>
            <person name="Mello A."/>
            <person name="Molinier V."/>
            <person name="Miyauchi S."/>
            <person name="Poulain J."/>
            <person name="Riccioni C."/>
            <person name="Rubini A."/>
            <person name="Sitrit Y."/>
            <person name="Splivallo R."/>
            <person name="Traeger S."/>
            <person name="Wang M."/>
            <person name="Zifcakova L."/>
            <person name="Wipf D."/>
            <person name="Zambonelli A."/>
            <person name="Paolocci F."/>
            <person name="Nowrousian M."/>
            <person name="Ottonello S."/>
            <person name="Baldrian P."/>
            <person name="Spatafora J.W."/>
            <person name="Henrissat B."/>
            <person name="Nagy L.G."/>
            <person name="Aury J.M."/>
            <person name="Wincker P."/>
            <person name="Grigoriev I.V."/>
            <person name="Bonfante P."/>
            <person name="Martin F.M."/>
        </authorList>
    </citation>
    <scope>NUCLEOTIDE SEQUENCE [LARGE SCALE GENOMIC DNA]</scope>
    <source>
        <strain evidence="2 3">RN42</strain>
    </source>
</reference>
<feature type="compositionally biased region" description="Pro residues" evidence="1">
    <location>
        <begin position="349"/>
        <end position="360"/>
    </location>
</feature>
<dbReference type="STRING" id="1160509.A0A3N4HC28"/>